<gene>
    <name evidence="3" type="ORF">EX30DRAFT_324984</name>
</gene>
<dbReference type="OrthoDB" id="10264655at2759"/>
<dbReference type="GO" id="GO:0016538">
    <property type="term" value="F:cyclin-dependent protein serine/threonine kinase regulator activity"/>
    <property type="evidence" value="ECO:0007669"/>
    <property type="project" value="InterPro"/>
</dbReference>
<dbReference type="SUPFAM" id="SSF47954">
    <property type="entry name" value="Cyclin-like"/>
    <property type="match status" value="2"/>
</dbReference>
<dbReference type="InterPro" id="IPR043198">
    <property type="entry name" value="Cyclin/Ssn8"/>
</dbReference>
<dbReference type="PANTHER" id="PTHR10026">
    <property type="entry name" value="CYCLIN"/>
    <property type="match status" value="1"/>
</dbReference>
<organism evidence="3 4">
    <name type="scientific">Ascodesmis nigricans</name>
    <dbReference type="NCBI Taxonomy" id="341454"/>
    <lineage>
        <taxon>Eukaryota</taxon>
        <taxon>Fungi</taxon>
        <taxon>Dikarya</taxon>
        <taxon>Ascomycota</taxon>
        <taxon>Pezizomycotina</taxon>
        <taxon>Pezizomycetes</taxon>
        <taxon>Pezizales</taxon>
        <taxon>Ascodesmidaceae</taxon>
        <taxon>Ascodesmis</taxon>
    </lineage>
</organism>
<dbReference type="InterPro" id="IPR013763">
    <property type="entry name" value="Cyclin-like_dom"/>
</dbReference>
<comment type="similarity">
    <text evidence="1">Belongs to the cyclin family. Cyclin C subfamily.</text>
</comment>
<dbReference type="Proteomes" id="UP000298138">
    <property type="component" value="Unassembled WGS sequence"/>
</dbReference>
<dbReference type="STRING" id="341454.A0A4V3SHH9"/>
<reference evidence="3 4" key="1">
    <citation type="submission" date="2019-04" db="EMBL/GenBank/DDBJ databases">
        <title>Comparative genomics and transcriptomics to analyze fruiting body development in filamentous ascomycetes.</title>
        <authorList>
            <consortium name="DOE Joint Genome Institute"/>
            <person name="Lutkenhaus R."/>
            <person name="Traeger S."/>
            <person name="Breuer J."/>
            <person name="Kuo A."/>
            <person name="Lipzen A."/>
            <person name="Pangilinan J."/>
            <person name="Dilworth D."/>
            <person name="Sandor L."/>
            <person name="Poggeler S."/>
            <person name="Barry K."/>
            <person name="Grigoriev I.V."/>
            <person name="Nowrousian M."/>
        </authorList>
    </citation>
    <scope>NUCLEOTIDE SEQUENCE [LARGE SCALE GENOMIC DNA]</scope>
    <source>
        <strain evidence="3 4">CBS 389.68</strain>
    </source>
</reference>
<dbReference type="GO" id="GO:0006357">
    <property type="term" value="P:regulation of transcription by RNA polymerase II"/>
    <property type="evidence" value="ECO:0007669"/>
    <property type="project" value="InterPro"/>
</dbReference>
<dbReference type="InterPro" id="IPR036915">
    <property type="entry name" value="Cyclin-like_sf"/>
</dbReference>
<evidence type="ECO:0000313" key="3">
    <source>
        <dbReference type="EMBL" id="TGZ76194.1"/>
    </source>
</evidence>
<dbReference type="InParanoid" id="A0A4V3SHH9"/>
<sequence length="292" mass="32249">MVSILSNPLATPSQLLANQTEADGVPSSLSKSLLWAGSTLIQSAGILLRLPQTTIATAIVLLQRFYLVRSLRSSPLLDSVHAAVFLSSKLTEHPVKPRSLINVTTYLQHCPSPSPISPVSDNEQALQDPDSYFVSEHEYYAQRTRMLDTEAEMLKAFGFQSWCALPYTLVLNYAQALDCLDESLVRRAIAYLNDALMAPSLVFLTHQPHMLAVAALYLAARSEGESGGGSAKLPEGWWEVFDVEREELGFLVAVFEGAAKFVEEQTGRWKRRGGKGVPWDLEALEEELQFHG</sequence>
<evidence type="ECO:0000259" key="2">
    <source>
        <dbReference type="SMART" id="SM00385"/>
    </source>
</evidence>
<feature type="domain" description="Cyclin-like" evidence="2">
    <location>
        <begin position="39"/>
        <end position="155"/>
    </location>
</feature>
<dbReference type="EMBL" id="ML220200">
    <property type="protein sequence ID" value="TGZ76194.1"/>
    <property type="molecule type" value="Genomic_DNA"/>
</dbReference>
<dbReference type="SMART" id="SM00385">
    <property type="entry name" value="CYCLIN"/>
    <property type="match status" value="2"/>
</dbReference>
<feature type="domain" description="Cyclin-like" evidence="2">
    <location>
        <begin position="168"/>
        <end position="257"/>
    </location>
</feature>
<evidence type="ECO:0000256" key="1">
    <source>
        <dbReference type="ARBA" id="ARBA00008638"/>
    </source>
</evidence>
<keyword evidence="4" id="KW-1185">Reference proteome</keyword>
<evidence type="ECO:0000313" key="4">
    <source>
        <dbReference type="Proteomes" id="UP000298138"/>
    </source>
</evidence>
<proteinExistence type="inferred from homology"/>
<protein>
    <recommendedName>
        <fullName evidence="2">Cyclin-like domain-containing protein</fullName>
    </recommendedName>
</protein>
<dbReference type="Gene3D" id="1.10.472.10">
    <property type="entry name" value="Cyclin-like"/>
    <property type="match status" value="2"/>
</dbReference>
<name>A0A4V3SHH9_9PEZI</name>
<dbReference type="AlphaFoldDB" id="A0A4V3SHH9"/>
<accession>A0A4V3SHH9</accession>